<dbReference type="InterPro" id="IPR036388">
    <property type="entry name" value="WH-like_DNA-bd_sf"/>
</dbReference>
<dbReference type="EMBL" id="JARJLM010000598">
    <property type="protein sequence ID" value="MDF3838509.1"/>
    <property type="molecule type" value="Genomic_DNA"/>
</dbReference>
<sequence>MDSSIRRLYEDLRSISVVVIYPPGEDRDILAEQLRRIGCRLRLLWPLPATPPGDADVVFFQVTQALQSGGAWCSSESNATMIALSDYESPAMLKLLLGTHAHGVITRPFRSSGILSTLVLARSARDFQARQHNKIHKLEDTIKSRRQIEKAIRLLMQQECGSETEAYEHMRARATKLRVTVAEVAQMVVEAKEAMARLGLGQSGK</sequence>
<dbReference type="Pfam" id="PF21332">
    <property type="entry name" value="AmiR_N"/>
    <property type="match status" value="1"/>
</dbReference>
<evidence type="ECO:0000313" key="3">
    <source>
        <dbReference type="Proteomes" id="UP001216674"/>
    </source>
</evidence>
<dbReference type="Pfam" id="PF03861">
    <property type="entry name" value="ANTAR"/>
    <property type="match status" value="1"/>
</dbReference>
<dbReference type="SUPFAM" id="SSF52172">
    <property type="entry name" value="CheY-like"/>
    <property type="match status" value="1"/>
</dbReference>
<evidence type="ECO:0000259" key="1">
    <source>
        <dbReference type="PROSITE" id="PS50921"/>
    </source>
</evidence>
<proteinExistence type="predicted"/>
<dbReference type="PROSITE" id="PS50921">
    <property type="entry name" value="ANTAR"/>
    <property type="match status" value="1"/>
</dbReference>
<dbReference type="InterPro" id="IPR011006">
    <property type="entry name" value="CheY-like_superfamily"/>
</dbReference>
<dbReference type="PIRSF" id="PIRSF036382">
    <property type="entry name" value="RR_antiterm"/>
    <property type="match status" value="1"/>
</dbReference>
<dbReference type="InterPro" id="IPR008327">
    <property type="entry name" value="Sig_transdc_resp-reg_antiterm"/>
</dbReference>
<accession>A0ABT6B1A7</accession>
<protein>
    <submittedName>
        <fullName evidence="2">ANTAR domain-containing protein</fullName>
    </submittedName>
</protein>
<keyword evidence="3" id="KW-1185">Reference proteome</keyword>
<dbReference type="SMART" id="SM01012">
    <property type="entry name" value="ANTAR"/>
    <property type="match status" value="1"/>
</dbReference>
<reference evidence="2 3" key="1">
    <citation type="submission" date="2023-03" db="EMBL/GenBank/DDBJ databases">
        <title>Draft assemblies of triclosan tolerant bacteria isolated from returned activated sludge.</title>
        <authorList>
            <person name="Van Hamelsveld S."/>
        </authorList>
    </citation>
    <scope>NUCLEOTIDE SEQUENCE [LARGE SCALE GENOMIC DNA]</scope>
    <source>
        <strain evidence="2 3">GW210010_S58</strain>
    </source>
</reference>
<dbReference type="InterPro" id="IPR005561">
    <property type="entry name" value="ANTAR"/>
</dbReference>
<dbReference type="Proteomes" id="UP001216674">
    <property type="component" value="Unassembled WGS sequence"/>
</dbReference>
<evidence type="ECO:0000313" key="2">
    <source>
        <dbReference type="EMBL" id="MDF3838509.1"/>
    </source>
</evidence>
<gene>
    <name evidence="2" type="ORF">P3W85_37090</name>
</gene>
<feature type="domain" description="ANTAR" evidence="1">
    <location>
        <begin position="128"/>
        <end position="189"/>
    </location>
</feature>
<dbReference type="RefSeq" id="WP_017225761.1">
    <property type="nucleotide sequence ID" value="NZ_JARJLM010000598.1"/>
</dbReference>
<organism evidence="2 3">
    <name type="scientific">Cupriavidus basilensis</name>
    <dbReference type="NCBI Taxonomy" id="68895"/>
    <lineage>
        <taxon>Bacteria</taxon>
        <taxon>Pseudomonadati</taxon>
        <taxon>Pseudomonadota</taxon>
        <taxon>Betaproteobacteria</taxon>
        <taxon>Burkholderiales</taxon>
        <taxon>Burkholderiaceae</taxon>
        <taxon>Cupriavidus</taxon>
    </lineage>
</organism>
<dbReference type="InterPro" id="IPR049021">
    <property type="entry name" value="AmiR_N"/>
</dbReference>
<name>A0ABT6B1A7_9BURK</name>
<comment type="caution">
    <text evidence="2">The sequence shown here is derived from an EMBL/GenBank/DDBJ whole genome shotgun (WGS) entry which is preliminary data.</text>
</comment>
<dbReference type="Gene3D" id="1.10.10.10">
    <property type="entry name" value="Winged helix-like DNA-binding domain superfamily/Winged helix DNA-binding domain"/>
    <property type="match status" value="1"/>
</dbReference>
<dbReference type="Gene3D" id="3.40.50.2300">
    <property type="match status" value="1"/>
</dbReference>